<accession>A0AA92U382</accession>
<keyword evidence="2" id="KW-0472">Membrane</keyword>
<dbReference type="Proteomes" id="UP000286077">
    <property type="component" value="Unassembled WGS sequence"/>
</dbReference>
<evidence type="ECO:0000313" key="4">
    <source>
        <dbReference type="Proteomes" id="UP000286077"/>
    </source>
</evidence>
<dbReference type="EMBL" id="QSAQ01000018">
    <property type="protein sequence ID" value="RGW67888.1"/>
    <property type="molecule type" value="Genomic_DNA"/>
</dbReference>
<feature type="transmembrane region" description="Helical" evidence="2">
    <location>
        <begin position="28"/>
        <end position="47"/>
    </location>
</feature>
<proteinExistence type="predicted"/>
<evidence type="ECO:0000313" key="3">
    <source>
        <dbReference type="EMBL" id="RGW67888.1"/>
    </source>
</evidence>
<evidence type="ECO:0000256" key="1">
    <source>
        <dbReference type="SAM" id="MobiDB-lite"/>
    </source>
</evidence>
<dbReference type="AlphaFoldDB" id="A0AA92U382"/>
<reference evidence="3 4" key="1">
    <citation type="submission" date="2018-08" db="EMBL/GenBank/DDBJ databases">
        <title>A genome reference for cultivated species of the human gut microbiota.</title>
        <authorList>
            <person name="Zou Y."/>
            <person name="Xue W."/>
            <person name="Luo G."/>
        </authorList>
    </citation>
    <scope>NUCLEOTIDE SEQUENCE [LARGE SCALE GENOMIC DNA]</scope>
    <source>
        <strain evidence="3 4">AF11-14</strain>
    </source>
</reference>
<comment type="caution">
    <text evidence="3">The sequence shown here is derived from an EMBL/GenBank/DDBJ whole genome shotgun (WGS) entry which is preliminary data.</text>
</comment>
<feature type="region of interest" description="Disordered" evidence="1">
    <location>
        <begin position="242"/>
        <end position="268"/>
    </location>
</feature>
<organism evidence="3 4">
    <name type="scientific">Segatella copri</name>
    <dbReference type="NCBI Taxonomy" id="165179"/>
    <lineage>
        <taxon>Bacteria</taxon>
        <taxon>Pseudomonadati</taxon>
        <taxon>Bacteroidota</taxon>
        <taxon>Bacteroidia</taxon>
        <taxon>Bacteroidales</taxon>
        <taxon>Prevotellaceae</taxon>
        <taxon>Segatella</taxon>
    </lineage>
</organism>
<feature type="compositionally biased region" description="Polar residues" evidence="1">
    <location>
        <begin position="253"/>
        <end position="268"/>
    </location>
</feature>
<keyword evidence="2" id="KW-0812">Transmembrane</keyword>
<evidence type="ECO:0000256" key="2">
    <source>
        <dbReference type="SAM" id="Phobius"/>
    </source>
</evidence>
<feature type="compositionally biased region" description="Low complexity" evidence="1">
    <location>
        <begin position="242"/>
        <end position="252"/>
    </location>
</feature>
<keyword evidence="2" id="KW-1133">Transmembrane helix</keyword>
<protein>
    <submittedName>
        <fullName evidence="3">Uncharacterized protein</fullName>
    </submittedName>
</protein>
<name>A0AA92U382_9BACT</name>
<gene>
    <name evidence="3" type="ORF">DWV60_08075</name>
</gene>
<dbReference type="RefSeq" id="WP_118139981.1">
    <property type="nucleotide sequence ID" value="NZ_QSAQ01000018.1"/>
</dbReference>
<sequence length="268" mass="29254">MKKNNIPVRSRTYNPNKGYHYAQHKGRLLFMTLIMLLGIVSLLQMLADPTSTFGIGGTGVSMASFVALTSIDDVTDRDTHGSAIAYQVVLVPTTLIDLSKAFPQPDKDRMVKAMPFKTAAADTMKAYLFDAHDIPTFTATTEKGDITTSGENNLVIIMGGTRVDLYNFIEQYAGGKFIILYKHVKETQWYIVGEPERPMILNNTETKDDKEGRYTTFTFKRTSVDLPCLYAEDPLGVTAAEAAAHSDTASGAKQNTASGSSTGKTAIS</sequence>